<dbReference type="InterPro" id="IPR010642">
    <property type="entry name" value="Invasion_prot_B"/>
</dbReference>
<evidence type="ECO:0000313" key="3">
    <source>
        <dbReference type="Proteomes" id="UP001055125"/>
    </source>
</evidence>
<reference evidence="2" key="2">
    <citation type="submission" date="2021-08" db="EMBL/GenBank/DDBJ databases">
        <authorList>
            <person name="Tani A."/>
            <person name="Ola A."/>
            <person name="Ogura Y."/>
            <person name="Katsura K."/>
            <person name="Hayashi T."/>
        </authorList>
    </citation>
    <scope>NUCLEOTIDE SEQUENCE</scope>
    <source>
        <strain evidence="2">DSM 19015</strain>
    </source>
</reference>
<reference evidence="2" key="1">
    <citation type="journal article" date="2021" name="Front. Microbiol.">
        <title>Comprehensive Comparative Genomics and Phenotyping of Methylobacterium Species.</title>
        <authorList>
            <person name="Alessa O."/>
            <person name="Ogura Y."/>
            <person name="Fujitani Y."/>
            <person name="Takami H."/>
            <person name="Hayashi T."/>
            <person name="Sahin N."/>
            <person name="Tani A."/>
        </authorList>
    </citation>
    <scope>NUCLEOTIDE SEQUENCE</scope>
    <source>
        <strain evidence="2">DSM 19015</strain>
    </source>
</reference>
<name>A0ABQ4RS63_9HYPH</name>
<dbReference type="Pfam" id="PF06776">
    <property type="entry name" value="IalB"/>
    <property type="match status" value="1"/>
</dbReference>
<proteinExistence type="predicted"/>
<feature type="region of interest" description="Disordered" evidence="1">
    <location>
        <begin position="28"/>
        <end position="69"/>
    </location>
</feature>
<protein>
    <recommendedName>
        <fullName evidence="4">Invasion protein</fullName>
    </recommendedName>
</protein>
<evidence type="ECO:0000256" key="1">
    <source>
        <dbReference type="SAM" id="MobiDB-lite"/>
    </source>
</evidence>
<dbReference type="EMBL" id="BPQP01000004">
    <property type="protein sequence ID" value="GJD93022.1"/>
    <property type="molecule type" value="Genomic_DNA"/>
</dbReference>
<dbReference type="Gene3D" id="2.60.40.1880">
    <property type="entry name" value="Invasion associated locus B (IalB) protein"/>
    <property type="match status" value="1"/>
</dbReference>
<evidence type="ECO:0000313" key="2">
    <source>
        <dbReference type="EMBL" id="GJD93022.1"/>
    </source>
</evidence>
<dbReference type="InterPro" id="IPR038696">
    <property type="entry name" value="IalB_sf"/>
</dbReference>
<dbReference type="RefSeq" id="WP_238242225.1">
    <property type="nucleotide sequence ID" value="NZ_BPQP01000004.1"/>
</dbReference>
<organism evidence="2 3">
    <name type="scientific">Methylobacterium iners</name>
    <dbReference type="NCBI Taxonomy" id="418707"/>
    <lineage>
        <taxon>Bacteria</taxon>
        <taxon>Pseudomonadati</taxon>
        <taxon>Pseudomonadota</taxon>
        <taxon>Alphaproteobacteria</taxon>
        <taxon>Hyphomicrobiales</taxon>
        <taxon>Methylobacteriaceae</taxon>
        <taxon>Methylobacterium</taxon>
    </lineage>
</organism>
<accession>A0ABQ4RS63</accession>
<evidence type="ECO:0008006" key="4">
    <source>
        <dbReference type="Google" id="ProtNLM"/>
    </source>
</evidence>
<sequence>MHLSKPHGLLLALIALGLAFGPGVAPVRAQEAPAEEAPKAEPKPKPQPRPKKPAPKEAAPAPAPAPPAAAAIWPAGASTVSETYADWTMNCSRDEARAACVVMQAQGNARSGRREFALELKTPVEGRADGVILMPFGFDIEPGVTFKLDDATLGKGAPYMTCSAEGCLVPISLPTLATDTMMTAKTLTIFATKPDAKEPTAITVSLGGFASAFARAIALGR</sequence>
<keyword evidence="3" id="KW-1185">Reference proteome</keyword>
<gene>
    <name evidence="2" type="ORF">OCOJLMKI_0208</name>
</gene>
<comment type="caution">
    <text evidence="2">The sequence shown here is derived from an EMBL/GenBank/DDBJ whole genome shotgun (WGS) entry which is preliminary data.</text>
</comment>
<dbReference type="Proteomes" id="UP001055125">
    <property type="component" value="Unassembled WGS sequence"/>
</dbReference>